<comment type="subcellular location">
    <subcellularLocation>
        <location evidence="2">Endomembrane system</location>
    </subcellularLocation>
    <subcellularLocation>
        <location evidence="1">Membrane</location>
        <topology evidence="1">Single-pass membrane protein</topology>
    </subcellularLocation>
</comment>
<dbReference type="AlphaFoldDB" id="A0A521AKD4"/>
<evidence type="ECO:0000313" key="10">
    <source>
        <dbReference type="Proteomes" id="UP000316030"/>
    </source>
</evidence>
<keyword evidence="10" id="KW-1185">Reference proteome</keyword>
<evidence type="ECO:0000256" key="2">
    <source>
        <dbReference type="ARBA" id="ARBA00004308"/>
    </source>
</evidence>
<evidence type="ECO:0000256" key="7">
    <source>
        <dbReference type="ARBA" id="ARBA00023136"/>
    </source>
</evidence>
<keyword evidence="7" id="KW-0472">Membrane</keyword>
<dbReference type="Gene3D" id="3.90.1480.20">
    <property type="entry name" value="Glycosyl transferase family 29"/>
    <property type="match status" value="1"/>
</dbReference>
<keyword evidence="6" id="KW-1133">Transmembrane helix</keyword>
<accession>A0A521AKD4</accession>
<dbReference type="GO" id="GO:0016020">
    <property type="term" value="C:membrane"/>
    <property type="evidence" value="ECO:0007669"/>
    <property type="project" value="UniProtKB-SubCell"/>
</dbReference>
<keyword evidence="5" id="KW-0812">Transmembrane</keyword>
<proteinExistence type="predicted"/>
<protein>
    <submittedName>
        <fullName evidence="9">Glycosyltransferase family 29 (Sialyltransferase)</fullName>
    </submittedName>
</protein>
<dbReference type="EMBL" id="FXTO01000001">
    <property type="protein sequence ID" value="SMO35289.1"/>
    <property type="molecule type" value="Genomic_DNA"/>
</dbReference>
<evidence type="ECO:0000256" key="6">
    <source>
        <dbReference type="ARBA" id="ARBA00022989"/>
    </source>
</evidence>
<reference evidence="9 10" key="1">
    <citation type="submission" date="2017-05" db="EMBL/GenBank/DDBJ databases">
        <authorList>
            <person name="Varghese N."/>
            <person name="Submissions S."/>
        </authorList>
    </citation>
    <scope>NUCLEOTIDE SEQUENCE [LARGE SCALE GENOMIC DNA]</scope>
    <source>
        <strain evidence="9 10">DSM 29506</strain>
    </source>
</reference>
<gene>
    <name evidence="9" type="ORF">SAMN06265173_101218</name>
</gene>
<name>A0A521AKD4_9RHOB</name>
<dbReference type="InterPro" id="IPR038578">
    <property type="entry name" value="GT29-like_sf"/>
</dbReference>
<organism evidence="9 10">
    <name type="scientific">Thalassovita litoralis</name>
    <dbReference type="NCBI Taxonomy" id="1010611"/>
    <lineage>
        <taxon>Bacteria</taxon>
        <taxon>Pseudomonadati</taxon>
        <taxon>Pseudomonadota</taxon>
        <taxon>Alphaproteobacteria</taxon>
        <taxon>Rhodobacterales</taxon>
        <taxon>Roseobacteraceae</taxon>
        <taxon>Thalassovita</taxon>
    </lineage>
</organism>
<dbReference type="RefSeq" id="WP_142491529.1">
    <property type="nucleotide sequence ID" value="NZ_FXTO01000001.1"/>
</dbReference>
<keyword evidence="4 9" id="KW-0808">Transferase</keyword>
<evidence type="ECO:0000256" key="4">
    <source>
        <dbReference type="ARBA" id="ARBA00022679"/>
    </source>
</evidence>
<dbReference type="InterPro" id="IPR001675">
    <property type="entry name" value="Glyco_trans_29"/>
</dbReference>
<evidence type="ECO:0000256" key="5">
    <source>
        <dbReference type="ARBA" id="ARBA00022692"/>
    </source>
</evidence>
<dbReference type="GO" id="GO:0012505">
    <property type="term" value="C:endomembrane system"/>
    <property type="evidence" value="ECO:0007669"/>
    <property type="project" value="UniProtKB-SubCell"/>
</dbReference>
<dbReference type="Proteomes" id="UP000316030">
    <property type="component" value="Unassembled WGS sequence"/>
</dbReference>
<evidence type="ECO:0000256" key="1">
    <source>
        <dbReference type="ARBA" id="ARBA00004167"/>
    </source>
</evidence>
<evidence type="ECO:0000313" key="9">
    <source>
        <dbReference type="EMBL" id="SMO35289.1"/>
    </source>
</evidence>
<dbReference type="OrthoDB" id="5614897at2"/>
<keyword evidence="3 9" id="KW-0328">Glycosyltransferase</keyword>
<dbReference type="GO" id="GO:0008373">
    <property type="term" value="F:sialyltransferase activity"/>
    <property type="evidence" value="ECO:0007669"/>
    <property type="project" value="InterPro"/>
</dbReference>
<dbReference type="Pfam" id="PF00777">
    <property type="entry name" value="Glyco_transf_29"/>
    <property type="match status" value="1"/>
</dbReference>
<evidence type="ECO:0000256" key="8">
    <source>
        <dbReference type="ARBA" id="ARBA00023180"/>
    </source>
</evidence>
<evidence type="ECO:0000256" key="3">
    <source>
        <dbReference type="ARBA" id="ARBA00022676"/>
    </source>
</evidence>
<keyword evidence="8" id="KW-0325">Glycoprotein</keyword>
<sequence>MSLDRLSFLIAKLRRNEAMLAAFSAPLARLNDDIRGKNVALVGNARSLSLADHGAEIESADLIVRLNRAPMLAPFTHGTRTDWLAMSIRPDAATLARTAPSRLLWMTPKRKNLSYALARDSRFFLTPPELSGGLSATLGARPSTGIMVMALLAAMPHASLLLYGFDFFASRSLSGGRQAGQVPHDFAAESAWTHSLCLMDPRIRLIRPDGSRPYQIAQQPDIDRADGFPSQVDEACPTDVGQRRLAPADILRV</sequence>